<protein>
    <recommendedName>
        <fullName evidence="1">Immunity MXAN-0049 protein domain-containing protein</fullName>
    </recommendedName>
</protein>
<gene>
    <name evidence="2" type="ORF">Q664_44055</name>
</gene>
<sequence length="188" mass="21454">MIGQVRIGRGAGRLKMLQGVEQQFRFHQGVSLAAGFPPEAHYEMNEKFPNDIKLEDFIASTGNLLVVSPRAKAFFEAEKLKNNELLPVGIINLKGRKEPEPYYLIHQKVLQECIDLEKTPFERNPINPEVFLSIRNIVLDESRIDPQVSLFRMRHYPFVAVYRDDLIEKIKAAGLTGIKFVSPSEFKG</sequence>
<feature type="domain" description="Immunity MXAN-0049 protein" evidence="1">
    <location>
        <begin position="53"/>
        <end position="181"/>
    </location>
</feature>
<accession>A0A084SHR8</accession>
<comment type="caution">
    <text evidence="2">The sequence shown here is derived from an EMBL/GenBank/DDBJ whole genome shotgun (WGS) entry which is preliminary data.</text>
</comment>
<evidence type="ECO:0000313" key="2">
    <source>
        <dbReference type="EMBL" id="KFA88003.1"/>
    </source>
</evidence>
<dbReference type="AlphaFoldDB" id="A0A084SHR8"/>
<reference evidence="2 3" key="1">
    <citation type="submission" date="2014-07" db="EMBL/GenBank/DDBJ databases">
        <title>Draft Genome Sequence of Gephyronic Acid Producer, Cystobacter violaceus Strain Cb vi76.</title>
        <authorList>
            <person name="Stevens D.C."/>
            <person name="Young J."/>
            <person name="Carmichael R."/>
            <person name="Tan J."/>
            <person name="Taylor R.E."/>
        </authorList>
    </citation>
    <scope>NUCLEOTIDE SEQUENCE [LARGE SCALE GENOMIC DNA]</scope>
    <source>
        <strain evidence="2 3">Cb vi76</strain>
    </source>
</reference>
<name>A0A084SHR8_9BACT</name>
<dbReference type="EMBL" id="JPMI01000307">
    <property type="protein sequence ID" value="KFA88003.1"/>
    <property type="molecule type" value="Genomic_DNA"/>
</dbReference>
<organism evidence="2 3">
    <name type="scientific">Archangium violaceum Cb vi76</name>
    <dbReference type="NCBI Taxonomy" id="1406225"/>
    <lineage>
        <taxon>Bacteria</taxon>
        <taxon>Pseudomonadati</taxon>
        <taxon>Myxococcota</taxon>
        <taxon>Myxococcia</taxon>
        <taxon>Myxococcales</taxon>
        <taxon>Cystobacterineae</taxon>
        <taxon>Archangiaceae</taxon>
        <taxon>Archangium</taxon>
    </lineage>
</organism>
<dbReference type="Pfam" id="PF07791">
    <property type="entry name" value="Imm11"/>
    <property type="match status" value="1"/>
</dbReference>
<dbReference type="InterPro" id="IPR012433">
    <property type="entry name" value="Imm11"/>
</dbReference>
<dbReference type="Proteomes" id="UP000028547">
    <property type="component" value="Unassembled WGS sequence"/>
</dbReference>
<proteinExistence type="predicted"/>
<evidence type="ECO:0000259" key="1">
    <source>
        <dbReference type="Pfam" id="PF07791"/>
    </source>
</evidence>
<evidence type="ECO:0000313" key="3">
    <source>
        <dbReference type="Proteomes" id="UP000028547"/>
    </source>
</evidence>